<keyword evidence="1" id="KW-0812">Transmembrane</keyword>
<feature type="transmembrane region" description="Helical" evidence="1">
    <location>
        <begin position="6"/>
        <end position="25"/>
    </location>
</feature>
<proteinExistence type="predicted"/>
<accession>A0ABU5DVF4</accession>
<name>A0ABU5DVF4_9PROT</name>
<comment type="caution">
    <text evidence="2">The sequence shown here is derived from an EMBL/GenBank/DDBJ whole genome shotgun (WGS) entry which is preliminary data.</text>
</comment>
<keyword evidence="1" id="KW-1133">Transmembrane helix</keyword>
<gene>
    <name evidence="2" type="ORF">SMD31_05030</name>
</gene>
<evidence type="ECO:0000256" key="1">
    <source>
        <dbReference type="SAM" id="Phobius"/>
    </source>
</evidence>
<organism evidence="2 3">
    <name type="scientific">Dongia rigui</name>
    <dbReference type="NCBI Taxonomy" id="940149"/>
    <lineage>
        <taxon>Bacteria</taxon>
        <taxon>Pseudomonadati</taxon>
        <taxon>Pseudomonadota</taxon>
        <taxon>Alphaproteobacteria</taxon>
        <taxon>Rhodospirillales</taxon>
        <taxon>Dongiaceae</taxon>
        <taxon>Dongia</taxon>
    </lineage>
</organism>
<protein>
    <submittedName>
        <fullName evidence="2">DUF2125 domain-containing protein</fullName>
    </submittedName>
</protein>
<dbReference type="Proteomes" id="UP001271769">
    <property type="component" value="Unassembled WGS sequence"/>
</dbReference>
<keyword evidence="1" id="KW-0472">Membrane</keyword>
<evidence type="ECO:0000313" key="3">
    <source>
        <dbReference type="Proteomes" id="UP001271769"/>
    </source>
</evidence>
<dbReference type="InterPro" id="IPR018666">
    <property type="entry name" value="DUF2125"/>
</dbReference>
<evidence type="ECO:0000313" key="2">
    <source>
        <dbReference type="EMBL" id="MDY0871269.1"/>
    </source>
</evidence>
<dbReference type="RefSeq" id="WP_320499679.1">
    <property type="nucleotide sequence ID" value="NZ_JAXCLX010000001.1"/>
</dbReference>
<dbReference type="Pfam" id="PF09898">
    <property type="entry name" value="DUF2125"/>
    <property type="match status" value="1"/>
</dbReference>
<sequence>MKLPAYLGLGLVLILGGAYTGYWFFVAAKLQAGIEAWVAEQRAAGIGLTFADGSISGYPFAFRRNFGAARIDIPGASPVSLATGSLVAEMRPWNINQVTFAANALDLTLGADSYRAAEAQGSVDIPKAPPADYHQPFLGFAVSMGDLALPAGKRAVTAGPIERLTVQGAIMGPVPVAPDLGQALSGWASAGGVLEVKAFAFSQAPLQATGDGTLALDEALQPLGALSLHAYGVAETVELLAQDGLLDARSAKTAKIMAQGLAKTDDSGRLRVDLSLSLQQGYLWLGPLKLARLPALRW</sequence>
<dbReference type="EMBL" id="JAXCLX010000001">
    <property type="protein sequence ID" value="MDY0871269.1"/>
    <property type="molecule type" value="Genomic_DNA"/>
</dbReference>
<reference evidence="2 3" key="1">
    <citation type="journal article" date="2013" name="Antonie Van Leeuwenhoek">
        <title>Dongia rigui sp. nov., isolated from freshwater of a large wetland in Korea.</title>
        <authorList>
            <person name="Baik K.S."/>
            <person name="Hwang Y.M."/>
            <person name="Choi J.S."/>
            <person name="Kwon J."/>
            <person name="Seong C.N."/>
        </authorList>
    </citation>
    <scope>NUCLEOTIDE SEQUENCE [LARGE SCALE GENOMIC DNA]</scope>
    <source>
        <strain evidence="2 3">04SU4-P</strain>
    </source>
</reference>
<keyword evidence="3" id="KW-1185">Reference proteome</keyword>